<accession>A0A0N5AE56</accession>
<protein>
    <submittedName>
        <fullName evidence="2">Triple QxxK/R motif-containing protein</fullName>
    </submittedName>
</protein>
<proteinExistence type="predicted"/>
<dbReference type="WBParaSite" id="SMUV_0000249901-mRNA-1">
    <property type="protein sequence ID" value="SMUV_0000249901-mRNA-1"/>
    <property type="gene ID" value="SMUV_0000249901"/>
</dbReference>
<organism evidence="1 2">
    <name type="scientific">Syphacia muris</name>
    <dbReference type="NCBI Taxonomy" id="451379"/>
    <lineage>
        <taxon>Eukaryota</taxon>
        <taxon>Metazoa</taxon>
        <taxon>Ecdysozoa</taxon>
        <taxon>Nematoda</taxon>
        <taxon>Chromadorea</taxon>
        <taxon>Rhabditida</taxon>
        <taxon>Spirurina</taxon>
        <taxon>Oxyuridomorpha</taxon>
        <taxon>Oxyuroidea</taxon>
        <taxon>Oxyuridae</taxon>
        <taxon>Syphacia</taxon>
    </lineage>
</organism>
<keyword evidence="1" id="KW-1185">Reference proteome</keyword>
<reference evidence="2" key="1">
    <citation type="submission" date="2017-02" db="UniProtKB">
        <authorList>
            <consortium name="WormBaseParasite"/>
        </authorList>
    </citation>
    <scope>IDENTIFICATION</scope>
</reference>
<dbReference type="Proteomes" id="UP000046393">
    <property type="component" value="Unplaced"/>
</dbReference>
<evidence type="ECO:0000313" key="2">
    <source>
        <dbReference type="WBParaSite" id="SMUV_0000249901-mRNA-1"/>
    </source>
</evidence>
<name>A0A0N5AE56_9BILA</name>
<dbReference type="AlphaFoldDB" id="A0A0N5AE56"/>
<evidence type="ECO:0000313" key="1">
    <source>
        <dbReference type="Proteomes" id="UP000046393"/>
    </source>
</evidence>
<sequence length="117" mass="12916">MDNFYKFTGKIDQRKDGLKRPKSSVSATKAEYRQSVAFKKNRNEKQKGEVQLVDPLTRDKSKLKQIFAGAAGVNSIKNRTQECGCSITPGSSVILPHSLSSSFYLSPSRVFSGSTHS</sequence>